<evidence type="ECO:0000256" key="2">
    <source>
        <dbReference type="ARBA" id="ARBA00023125"/>
    </source>
</evidence>
<dbReference type="PROSITE" id="PS51077">
    <property type="entry name" value="HTH_ICLR"/>
    <property type="match status" value="1"/>
</dbReference>
<dbReference type="InterPro" id="IPR005471">
    <property type="entry name" value="Tscrpt_reg_IclR_N"/>
</dbReference>
<keyword evidence="3" id="KW-0804">Transcription</keyword>
<dbReference type="InterPro" id="IPR036390">
    <property type="entry name" value="WH_DNA-bd_sf"/>
</dbReference>
<dbReference type="SMART" id="SM00346">
    <property type="entry name" value="HTH_ICLR"/>
    <property type="match status" value="1"/>
</dbReference>
<dbReference type="GO" id="GO:0045892">
    <property type="term" value="P:negative regulation of DNA-templated transcription"/>
    <property type="evidence" value="ECO:0007669"/>
    <property type="project" value="TreeGrafter"/>
</dbReference>
<keyword evidence="1" id="KW-0805">Transcription regulation</keyword>
<dbReference type="InterPro" id="IPR029016">
    <property type="entry name" value="GAF-like_dom_sf"/>
</dbReference>
<evidence type="ECO:0000256" key="1">
    <source>
        <dbReference type="ARBA" id="ARBA00023015"/>
    </source>
</evidence>
<dbReference type="InterPro" id="IPR050707">
    <property type="entry name" value="HTH_MetabolicPath_Reg"/>
</dbReference>
<dbReference type="Gene3D" id="1.10.10.10">
    <property type="entry name" value="Winged helix-like DNA-binding domain superfamily/Winged helix DNA-binding domain"/>
    <property type="match status" value="1"/>
</dbReference>
<comment type="caution">
    <text evidence="7">The sequence shown here is derived from an EMBL/GenBank/DDBJ whole genome shotgun (WGS) entry which is preliminary data.</text>
</comment>
<dbReference type="PANTHER" id="PTHR30136">
    <property type="entry name" value="HELIX-TURN-HELIX TRANSCRIPTIONAL REGULATOR, ICLR FAMILY"/>
    <property type="match status" value="1"/>
</dbReference>
<dbReference type="InterPro" id="IPR014757">
    <property type="entry name" value="Tscrpt_reg_IclR_C"/>
</dbReference>
<feature type="domain" description="IclR-ED" evidence="6">
    <location>
        <begin position="89"/>
        <end position="276"/>
    </location>
</feature>
<dbReference type="GO" id="GO:0003677">
    <property type="term" value="F:DNA binding"/>
    <property type="evidence" value="ECO:0007669"/>
    <property type="project" value="UniProtKB-KW"/>
</dbReference>
<dbReference type="SUPFAM" id="SSF46785">
    <property type="entry name" value="Winged helix' DNA-binding domain"/>
    <property type="match status" value="1"/>
</dbReference>
<evidence type="ECO:0000259" key="5">
    <source>
        <dbReference type="PROSITE" id="PS51077"/>
    </source>
</evidence>
<protein>
    <submittedName>
        <fullName evidence="7">IclR family transcriptional regulator</fullName>
    </submittedName>
</protein>
<dbReference type="EMBL" id="JABMCI010000060">
    <property type="protein sequence ID" value="NUU17181.1"/>
    <property type="molecule type" value="Genomic_DNA"/>
</dbReference>
<organism evidence="7 8">
    <name type="scientific">Cellulomonas humilata</name>
    <dbReference type="NCBI Taxonomy" id="144055"/>
    <lineage>
        <taxon>Bacteria</taxon>
        <taxon>Bacillati</taxon>
        <taxon>Actinomycetota</taxon>
        <taxon>Actinomycetes</taxon>
        <taxon>Micrococcales</taxon>
        <taxon>Cellulomonadaceae</taxon>
        <taxon>Cellulomonas</taxon>
    </lineage>
</organism>
<keyword evidence="2" id="KW-0238">DNA-binding</keyword>
<dbReference type="Proteomes" id="UP000565724">
    <property type="component" value="Unassembled WGS sequence"/>
</dbReference>
<evidence type="ECO:0000256" key="4">
    <source>
        <dbReference type="SAM" id="MobiDB-lite"/>
    </source>
</evidence>
<dbReference type="Pfam" id="PF09339">
    <property type="entry name" value="HTH_IclR"/>
    <property type="match status" value="1"/>
</dbReference>
<reference evidence="7 8" key="1">
    <citation type="submission" date="2020-05" db="EMBL/GenBank/DDBJ databases">
        <title>Genome Sequencing of Type Strains.</title>
        <authorList>
            <person name="Lemaire J.F."/>
            <person name="Inderbitzin P."/>
            <person name="Gregorio O.A."/>
            <person name="Collins S.B."/>
            <person name="Wespe N."/>
            <person name="Knight-Connoni V."/>
        </authorList>
    </citation>
    <scope>NUCLEOTIDE SEQUENCE [LARGE SCALE GENOMIC DNA]</scope>
    <source>
        <strain evidence="7 8">ATCC 25174</strain>
    </source>
</reference>
<evidence type="ECO:0000259" key="6">
    <source>
        <dbReference type="PROSITE" id="PS51078"/>
    </source>
</evidence>
<dbReference type="GO" id="GO:0003700">
    <property type="term" value="F:DNA-binding transcription factor activity"/>
    <property type="evidence" value="ECO:0007669"/>
    <property type="project" value="TreeGrafter"/>
</dbReference>
<dbReference type="SUPFAM" id="SSF55781">
    <property type="entry name" value="GAF domain-like"/>
    <property type="match status" value="1"/>
</dbReference>
<feature type="region of interest" description="Disordered" evidence="4">
    <location>
        <begin position="1"/>
        <end position="27"/>
    </location>
</feature>
<feature type="domain" description="HTH iclR-type" evidence="5">
    <location>
        <begin position="28"/>
        <end position="88"/>
    </location>
</feature>
<name>A0A7Y6DW62_9CELL</name>
<evidence type="ECO:0000313" key="7">
    <source>
        <dbReference type="EMBL" id="NUU17181.1"/>
    </source>
</evidence>
<dbReference type="AlphaFoldDB" id="A0A7Y6DW62"/>
<evidence type="ECO:0000313" key="8">
    <source>
        <dbReference type="Proteomes" id="UP000565724"/>
    </source>
</evidence>
<evidence type="ECO:0000256" key="3">
    <source>
        <dbReference type="ARBA" id="ARBA00023163"/>
    </source>
</evidence>
<dbReference type="PROSITE" id="PS51078">
    <property type="entry name" value="ICLR_ED"/>
    <property type="match status" value="1"/>
</dbReference>
<keyword evidence="8" id="KW-1185">Reference proteome</keyword>
<gene>
    <name evidence="7" type="ORF">HP550_07950</name>
</gene>
<dbReference type="InterPro" id="IPR036388">
    <property type="entry name" value="WH-like_DNA-bd_sf"/>
</dbReference>
<dbReference type="Pfam" id="PF01614">
    <property type="entry name" value="IclR_C"/>
    <property type="match status" value="1"/>
</dbReference>
<accession>A0A7Y6DW62</accession>
<proteinExistence type="predicted"/>
<dbReference type="PANTHER" id="PTHR30136:SF24">
    <property type="entry name" value="HTH-TYPE TRANSCRIPTIONAL REPRESSOR ALLR"/>
    <property type="match status" value="1"/>
</dbReference>
<dbReference type="Gene3D" id="3.30.450.40">
    <property type="match status" value="1"/>
</dbReference>
<sequence length="276" mass="29078">MTAAPIPSTHSPGRAPVPPIEDDDKSPAPAVTRAAAILTLLAEQGRPLGLTDIARTLGLAKSSTLNLCIALEQAHLVSKNELGYALGRKTVELGGAYVRGFDLIREFYRVCAESVVLQHELLQIAMLDGTSVLYLARHEGRAPLRLSATVGDRFPATVTAVGSVLLAELDPAAVRDRFQAAGSLPAWTENSVTTVDGLLAKLEATRERGYAVDDGETNAGVYGLAVLLPPKRPGSEPLALGASLMKASLSPGREELIVSELLAARDHLSSPGLIRP</sequence>